<dbReference type="AlphaFoldDB" id="A0A6N6MTL5"/>
<feature type="signal peptide" evidence="2">
    <location>
        <begin position="1"/>
        <end position="20"/>
    </location>
</feature>
<keyword evidence="2" id="KW-0732">Signal</keyword>
<dbReference type="EMBL" id="VZZJ01000007">
    <property type="protein sequence ID" value="KAB1073763.1"/>
    <property type="molecule type" value="Genomic_DNA"/>
</dbReference>
<evidence type="ECO:0000256" key="2">
    <source>
        <dbReference type="SAM" id="SignalP"/>
    </source>
</evidence>
<feature type="chain" id="PRO_5026995204" description="DUF4148 domain-containing protein" evidence="2">
    <location>
        <begin position="21"/>
        <end position="104"/>
    </location>
</feature>
<proteinExistence type="predicted"/>
<keyword evidence="4" id="KW-1185">Reference proteome</keyword>
<name>A0A6N6MTL5_9HYPH</name>
<comment type="caution">
    <text evidence="3">The sequence shown here is derived from an EMBL/GenBank/DDBJ whole genome shotgun (WGS) entry which is preliminary data.</text>
</comment>
<dbReference type="Proteomes" id="UP000441523">
    <property type="component" value="Unassembled WGS sequence"/>
</dbReference>
<gene>
    <name evidence="3" type="ORF">F6X51_11295</name>
</gene>
<dbReference type="RefSeq" id="WP_150963616.1">
    <property type="nucleotide sequence ID" value="NZ_VZZJ01000007.1"/>
</dbReference>
<evidence type="ECO:0008006" key="5">
    <source>
        <dbReference type="Google" id="ProtNLM"/>
    </source>
</evidence>
<organism evidence="3 4">
    <name type="scientific">Methylobacterium planeticum</name>
    <dbReference type="NCBI Taxonomy" id="2615211"/>
    <lineage>
        <taxon>Bacteria</taxon>
        <taxon>Pseudomonadati</taxon>
        <taxon>Pseudomonadota</taxon>
        <taxon>Alphaproteobacteria</taxon>
        <taxon>Hyphomicrobiales</taxon>
        <taxon>Methylobacteriaceae</taxon>
        <taxon>Methylobacterium</taxon>
    </lineage>
</organism>
<feature type="compositionally biased region" description="Gly residues" evidence="1">
    <location>
        <begin position="83"/>
        <end position="97"/>
    </location>
</feature>
<feature type="region of interest" description="Disordered" evidence="1">
    <location>
        <begin position="66"/>
        <end position="104"/>
    </location>
</feature>
<sequence>MRATSLSGLALLGLAAPVLAQGLPSSNLNSINDSLAAQGQARSFQQQQTTDFNTLRMLNQRDAQAQPVPGLYAPVVPRRGTHQGTGGRGSIRAGGAGTSICSGC</sequence>
<accession>A0A6N6MTL5</accession>
<evidence type="ECO:0000256" key="1">
    <source>
        <dbReference type="SAM" id="MobiDB-lite"/>
    </source>
</evidence>
<evidence type="ECO:0000313" key="4">
    <source>
        <dbReference type="Proteomes" id="UP000441523"/>
    </source>
</evidence>
<evidence type="ECO:0000313" key="3">
    <source>
        <dbReference type="EMBL" id="KAB1073763.1"/>
    </source>
</evidence>
<protein>
    <recommendedName>
        <fullName evidence="5">DUF4148 domain-containing protein</fullName>
    </recommendedName>
</protein>
<reference evidence="3 4" key="1">
    <citation type="submission" date="2019-09" db="EMBL/GenBank/DDBJ databases">
        <title>YIM 132548 draft genome.</title>
        <authorList>
            <person name="Jiang L."/>
        </authorList>
    </citation>
    <scope>NUCLEOTIDE SEQUENCE [LARGE SCALE GENOMIC DNA]</scope>
    <source>
        <strain evidence="3 4">YIM 132548</strain>
    </source>
</reference>